<dbReference type="OrthoDB" id="2538132at2"/>
<gene>
    <name evidence="2" type="ORF">EKG37_17415</name>
</gene>
<dbReference type="RefSeq" id="WP_126410086.1">
    <property type="nucleotide sequence ID" value="NZ_RXNT01000016.1"/>
</dbReference>
<keyword evidence="3" id="KW-1185">Reference proteome</keyword>
<proteinExistence type="predicted"/>
<accession>A0A431VXS1</accession>
<reference evidence="2 3" key="1">
    <citation type="submission" date="2018-12" db="EMBL/GenBank/DDBJ databases">
        <title>Bacillus yapensis draft genome sequence.</title>
        <authorList>
            <person name="Yu L."/>
            <person name="Xu X."/>
            <person name="Tang X."/>
        </authorList>
    </citation>
    <scope>NUCLEOTIDE SEQUENCE [LARGE SCALE GENOMIC DNA]</scope>
    <source>
        <strain evidence="2 3">XXST-01</strain>
    </source>
</reference>
<name>A0A431VXS1_9BACI</name>
<dbReference type="SUPFAM" id="SSF52540">
    <property type="entry name" value="P-loop containing nucleoside triphosphate hydrolases"/>
    <property type="match status" value="1"/>
</dbReference>
<comment type="caution">
    <text evidence="2">The sequence shown here is derived from an EMBL/GenBank/DDBJ whole genome shotgun (WGS) entry which is preliminary data.</text>
</comment>
<sequence>MERKEVILASGDEHLDEFIKDDLEKGERAKVVAKVTTRRTLINKVNESAPQIVIIGEDLIGESENKEDSDEEWEAVIEEIRRFSYNLRIVFICDRRIDDIFLTKLTTYNITDIFHEGKLPEGYINQILGEPSYKYIEKFRGKIESVSQTLKEKKREEEEKQAETIIQKGAIPQEGKVVEVEVPVYQQLIVKPKLFVFSSGIKGSGSSTIAKMFAEYLANLQLQVGILESPYAESTWFEQINGEMHTDESWKSWHELIHSEQEIVKGMSINLEGVTYIVQNPKTELKKWDLMKSAYLVGYARQIPILIYDLSNGITEEHEKLILRQADRIFISTQFDPARIKASQHRVVRYLFDQKLNEKVILLCNHSNDSLEKKYNKDLKEAYHVSESPFHFPHLEEVKLALMDGKSVWKYLDEEEVEGLYAIFSEMAKLALGKELFEKLQPKRKRKLLSFLKK</sequence>
<dbReference type="EMBL" id="RXNT01000016">
    <property type="protein sequence ID" value="RTR28082.1"/>
    <property type="molecule type" value="Genomic_DNA"/>
</dbReference>
<evidence type="ECO:0000256" key="1">
    <source>
        <dbReference type="SAM" id="Coils"/>
    </source>
</evidence>
<dbReference type="InterPro" id="IPR027417">
    <property type="entry name" value="P-loop_NTPase"/>
</dbReference>
<dbReference type="AlphaFoldDB" id="A0A431VXS1"/>
<dbReference type="Proteomes" id="UP000271374">
    <property type="component" value="Unassembled WGS sequence"/>
</dbReference>
<evidence type="ECO:0000313" key="3">
    <source>
        <dbReference type="Proteomes" id="UP000271374"/>
    </source>
</evidence>
<dbReference type="Gene3D" id="3.40.50.300">
    <property type="entry name" value="P-loop containing nucleotide triphosphate hydrolases"/>
    <property type="match status" value="1"/>
</dbReference>
<organism evidence="2 3">
    <name type="scientific">Bacillus yapensis</name>
    <dbReference type="NCBI Taxonomy" id="2492960"/>
    <lineage>
        <taxon>Bacteria</taxon>
        <taxon>Bacillati</taxon>
        <taxon>Bacillota</taxon>
        <taxon>Bacilli</taxon>
        <taxon>Bacillales</taxon>
        <taxon>Bacillaceae</taxon>
        <taxon>Bacillus</taxon>
    </lineage>
</organism>
<keyword evidence="1" id="KW-0175">Coiled coil</keyword>
<evidence type="ECO:0000313" key="2">
    <source>
        <dbReference type="EMBL" id="RTR28082.1"/>
    </source>
</evidence>
<feature type="coiled-coil region" evidence="1">
    <location>
        <begin position="136"/>
        <end position="163"/>
    </location>
</feature>
<protein>
    <submittedName>
        <fullName evidence="2">Uncharacterized protein</fullName>
    </submittedName>
</protein>